<dbReference type="PANTHER" id="PTHR44090">
    <property type="entry name" value="WD REPEAT-CONTAINING PROTEIN 61"/>
    <property type="match status" value="1"/>
</dbReference>
<dbReference type="SMART" id="SM00320">
    <property type="entry name" value="WD40"/>
    <property type="match status" value="7"/>
</dbReference>
<organism evidence="4 5">
    <name type="scientific">Smittium megazygosporum</name>
    <dbReference type="NCBI Taxonomy" id="133381"/>
    <lineage>
        <taxon>Eukaryota</taxon>
        <taxon>Fungi</taxon>
        <taxon>Fungi incertae sedis</taxon>
        <taxon>Zoopagomycota</taxon>
        <taxon>Kickxellomycotina</taxon>
        <taxon>Harpellomycetes</taxon>
        <taxon>Harpellales</taxon>
        <taxon>Legeriomycetaceae</taxon>
        <taxon>Smittium</taxon>
    </lineage>
</organism>
<dbReference type="OrthoDB" id="538223at2759"/>
<dbReference type="EMBL" id="MBFS01000531">
    <property type="protein sequence ID" value="PVV02281.1"/>
    <property type="molecule type" value="Genomic_DNA"/>
</dbReference>
<evidence type="ECO:0000313" key="4">
    <source>
        <dbReference type="EMBL" id="PVV02281.1"/>
    </source>
</evidence>
<comment type="caution">
    <text evidence="4">The sequence shown here is derived from an EMBL/GenBank/DDBJ whole genome shotgun (WGS) entry which is preliminary data.</text>
</comment>
<proteinExistence type="predicted"/>
<gene>
    <name evidence="4" type="ORF">BB560_003267</name>
</gene>
<dbReference type="CDD" id="cd00200">
    <property type="entry name" value="WD40"/>
    <property type="match status" value="1"/>
</dbReference>
<keyword evidence="2" id="KW-0677">Repeat</keyword>
<dbReference type="AlphaFoldDB" id="A0A2T9ZCG6"/>
<dbReference type="PROSITE" id="PS50082">
    <property type="entry name" value="WD_REPEATS_2"/>
    <property type="match status" value="2"/>
</dbReference>
<dbReference type="GO" id="GO:0005634">
    <property type="term" value="C:nucleus"/>
    <property type="evidence" value="ECO:0007669"/>
    <property type="project" value="TreeGrafter"/>
</dbReference>
<accession>A0A2T9ZCG6</accession>
<dbReference type="InterPro" id="IPR020472">
    <property type="entry name" value="WD40_PAC1"/>
</dbReference>
<dbReference type="SUPFAM" id="SSF50978">
    <property type="entry name" value="WD40 repeat-like"/>
    <property type="match status" value="1"/>
</dbReference>
<keyword evidence="1 3" id="KW-0853">WD repeat</keyword>
<evidence type="ECO:0000313" key="5">
    <source>
        <dbReference type="Proteomes" id="UP000245609"/>
    </source>
</evidence>
<evidence type="ECO:0000256" key="1">
    <source>
        <dbReference type="ARBA" id="ARBA00022574"/>
    </source>
</evidence>
<dbReference type="Proteomes" id="UP000245609">
    <property type="component" value="Unassembled WGS sequence"/>
</dbReference>
<dbReference type="PROSITE" id="PS50294">
    <property type="entry name" value="WD_REPEATS_REGION"/>
    <property type="match status" value="2"/>
</dbReference>
<dbReference type="InterPro" id="IPR019775">
    <property type="entry name" value="WD40_repeat_CS"/>
</dbReference>
<keyword evidence="5" id="KW-1185">Reference proteome</keyword>
<dbReference type="InterPro" id="IPR001680">
    <property type="entry name" value="WD40_rpt"/>
</dbReference>
<dbReference type="STRING" id="133381.A0A2T9ZCG6"/>
<feature type="repeat" description="WD" evidence="3">
    <location>
        <begin position="59"/>
        <end position="91"/>
    </location>
</feature>
<evidence type="ECO:0000256" key="2">
    <source>
        <dbReference type="ARBA" id="ARBA00022737"/>
    </source>
</evidence>
<feature type="repeat" description="WD" evidence="3">
    <location>
        <begin position="280"/>
        <end position="321"/>
    </location>
</feature>
<name>A0A2T9ZCG6_9FUNG</name>
<reference evidence="4 5" key="1">
    <citation type="journal article" date="2018" name="MBio">
        <title>Comparative Genomics Reveals the Core Gene Toolbox for the Fungus-Insect Symbiosis.</title>
        <authorList>
            <person name="Wang Y."/>
            <person name="Stata M."/>
            <person name="Wang W."/>
            <person name="Stajich J.E."/>
            <person name="White M.M."/>
            <person name="Moncalvo J.M."/>
        </authorList>
    </citation>
    <scope>NUCLEOTIDE SEQUENCE [LARGE SCALE GENOMIC DNA]</scope>
    <source>
        <strain evidence="4 5">SC-DP-2</strain>
    </source>
</reference>
<evidence type="ECO:0000256" key="3">
    <source>
        <dbReference type="PROSITE-ProRule" id="PRU00221"/>
    </source>
</evidence>
<dbReference type="GO" id="GO:0032991">
    <property type="term" value="C:protein-containing complex"/>
    <property type="evidence" value="ECO:0007669"/>
    <property type="project" value="UniProtKB-ARBA"/>
</dbReference>
<protein>
    <submittedName>
        <fullName evidence="4">Uncharacterized protein</fullName>
    </submittedName>
</protein>
<sequence length="355" mass="40002">MRNRPTHCTRIWQFLDRRSKLHLVLTIKTIGYSPSFPCLNKSVEPHCNIDIQRVQKTTDPAHEDVIWDIVWDSEKGRLISASLDESIKIWDEVDGSLLGVIKGLELAISSIDLAPSKDKLLATTMGQYLELWNLDDLSLLKRIPAGYMNSWKGKFINEGQNALTCTGNGTLLVWDLNSESTLTNPDSQFKPISTLDTTKNQFINSVSVDNSKNTAFAGSEDGNIYIFDVQTSQLTGEYTAHSDIVRDLKVDIKNDLVYSCSDDKRIIVYDSRYKNSVMTLRGHDDWVTCVDPSEDGILLLSCSTDSTVKLWDMRSRSVVQNYTKHSAEVWNVAWKNPDCLKFASAGEDSTILIYS</sequence>
<dbReference type="Pfam" id="PF00400">
    <property type="entry name" value="WD40"/>
    <property type="match status" value="5"/>
</dbReference>
<dbReference type="InterPro" id="IPR051510">
    <property type="entry name" value="SKI8"/>
</dbReference>
<dbReference type="PRINTS" id="PR00320">
    <property type="entry name" value="GPROTEINBRPT"/>
</dbReference>
<dbReference type="InterPro" id="IPR015943">
    <property type="entry name" value="WD40/YVTN_repeat-like_dom_sf"/>
</dbReference>
<dbReference type="PANTHER" id="PTHR44090:SF1">
    <property type="entry name" value="SUPERKILLER COMPLEX PROTEIN 8"/>
    <property type="match status" value="1"/>
</dbReference>
<dbReference type="PROSITE" id="PS00678">
    <property type="entry name" value="WD_REPEATS_1"/>
    <property type="match status" value="1"/>
</dbReference>
<dbReference type="Gene3D" id="2.130.10.10">
    <property type="entry name" value="YVTN repeat-like/Quinoprotein amine dehydrogenase"/>
    <property type="match status" value="2"/>
</dbReference>
<dbReference type="InterPro" id="IPR036322">
    <property type="entry name" value="WD40_repeat_dom_sf"/>
</dbReference>